<dbReference type="InParanoid" id="A0A2U3N3U5"/>
<keyword evidence="2 6" id="KW-0479">Metal-binding</keyword>
<dbReference type="RefSeq" id="WP_121975625.1">
    <property type="nucleotide sequence ID" value="NZ_OOGT01000240.1"/>
</dbReference>
<dbReference type="Gene3D" id="2.60.120.10">
    <property type="entry name" value="Jelly Rolls"/>
    <property type="match status" value="1"/>
</dbReference>
<dbReference type="GO" id="GO:0008198">
    <property type="term" value="F:ferrous iron binding"/>
    <property type="evidence" value="ECO:0007669"/>
    <property type="project" value="TreeGrafter"/>
</dbReference>
<dbReference type="CDD" id="cd10548">
    <property type="entry name" value="cupin_CDO"/>
    <property type="match status" value="1"/>
</dbReference>
<keyword evidence="8" id="KW-1185">Reference proteome</keyword>
<sequence>MSNTPLALNSLIQQIENGLQLNLKDEKLIHYFLPEFRKLLSNPDWLDHEFRQPDPQYYQQYLLYKDPDNQFSIVSFVWGPAQSTPIHNHEVWGVVGVLQGSEISQRYQFENGLFQQTEHADKLNQGDIDYFTPTDGDVHKVSNAFNDQVSISIHIYGADIGKVKRFTFDQQGNKKQFISGYSNKEFKK</sequence>
<keyword evidence="3 7" id="KW-0223">Dioxygenase</keyword>
<dbReference type="AlphaFoldDB" id="A0A2U3N3U5"/>
<evidence type="ECO:0000313" key="8">
    <source>
        <dbReference type="Proteomes" id="UP000245974"/>
    </source>
</evidence>
<feature type="binding site" evidence="6">
    <location>
        <position position="139"/>
    </location>
    <ligand>
        <name>Fe cation</name>
        <dbReference type="ChEBI" id="CHEBI:24875"/>
        <note>catalytic</note>
    </ligand>
</feature>
<dbReference type="InterPro" id="IPR011051">
    <property type="entry name" value="RmlC_Cupin_sf"/>
</dbReference>
<dbReference type="GO" id="GO:0016702">
    <property type="term" value="F:oxidoreductase activity, acting on single donors with incorporation of molecular oxygen, incorporation of two atoms of oxygen"/>
    <property type="evidence" value="ECO:0007669"/>
    <property type="project" value="InterPro"/>
</dbReference>
<evidence type="ECO:0000256" key="3">
    <source>
        <dbReference type="ARBA" id="ARBA00022964"/>
    </source>
</evidence>
<dbReference type="OrthoDB" id="7059163at2"/>
<dbReference type="Proteomes" id="UP000245974">
    <property type="component" value="Unassembled WGS sequence"/>
</dbReference>
<evidence type="ECO:0000256" key="4">
    <source>
        <dbReference type="ARBA" id="ARBA00023002"/>
    </source>
</evidence>
<dbReference type="PANTHER" id="PTHR12918">
    <property type="entry name" value="CYSTEINE DIOXYGENASE"/>
    <property type="match status" value="1"/>
</dbReference>
<comment type="similarity">
    <text evidence="1">Belongs to the cysteine dioxygenase family.</text>
</comment>
<evidence type="ECO:0000313" key="7">
    <source>
        <dbReference type="EMBL" id="SPL72229.1"/>
    </source>
</evidence>
<proteinExistence type="inferred from homology"/>
<accession>A0A2U3N3U5</accession>
<keyword evidence="4" id="KW-0560">Oxidoreductase</keyword>
<evidence type="ECO:0000256" key="2">
    <source>
        <dbReference type="ARBA" id="ARBA00022723"/>
    </source>
</evidence>
<reference evidence="8" key="1">
    <citation type="submission" date="2018-03" db="EMBL/GenBank/DDBJ databases">
        <authorList>
            <person name="Blom J."/>
        </authorList>
    </citation>
    <scope>NUCLEOTIDE SEQUENCE [LARGE SCALE GENOMIC DNA]</scope>
    <source>
        <strain evidence="8">KPC-SM-21</strain>
    </source>
</reference>
<name>A0A2U3N3U5_9GAMM</name>
<dbReference type="InterPro" id="IPR010300">
    <property type="entry name" value="CDO_1"/>
</dbReference>
<evidence type="ECO:0000256" key="6">
    <source>
        <dbReference type="PIRSR" id="PIRSR610300-51"/>
    </source>
</evidence>
<gene>
    <name evidence="7" type="ORF">KPC_3407</name>
</gene>
<dbReference type="InterPro" id="IPR014710">
    <property type="entry name" value="RmlC-like_jellyroll"/>
</dbReference>
<organism evidence="7 8">
    <name type="scientific">Acinetobacter stercoris</name>
    <dbReference type="NCBI Taxonomy" id="2126983"/>
    <lineage>
        <taxon>Bacteria</taxon>
        <taxon>Pseudomonadati</taxon>
        <taxon>Pseudomonadota</taxon>
        <taxon>Gammaproteobacteria</taxon>
        <taxon>Moraxellales</taxon>
        <taxon>Moraxellaceae</taxon>
        <taxon>Acinetobacter</taxon>
    </lineage>
</organism>
<dbReference type="EMBL" id="OOGT01000240">
    <property type="protein sequence ID" value="SPL72229.1"/>
    <property type="molecule type" value="Genomic_DNA"/>
</dbReference>
<feature type="binding site" evidence="6">
    <location>
        <position position="89"/>
    </location>
    <ligand>
        <name>Fe cation</name>
        <dbReference type="ChEBI" id="CHEBI:24875"/>
        <note>catalytic</note>
    </ligand>
</feature>
<evidence type="ECO:0000256" key="5">
    <source>
        <dbReference type="ARBA" id="ARBA00023004"/>
    </source>
</evidence>
<dbReference type="SUPFAM" id="SSF51182">
    <property type="entry name" value="RmlC-like cupins"/>
    <property type="match status" value="1"/>
</dbReference>
<dbReference type="Pfam" id="PF05995">
    <property type="entry name" value="CDO_I"/>
    <property type="match status" value="1"/>
</dbReference>
<keyword evidence="5 6" id="KW-0408">Iron</keyword>
<protein>
    <submittedName>
        <fullName evidence="7">Cysteine dioxygenase type I</fullName>
    </submittedName>
</protein>
<evidence type="ECO:0000256" key="1">
    <source>
        <dbReference type="ARBA" id="ARBA00006622"/>
    </source>
</evidence>
<dbReference type="PANTHER" id="PTHR12918:SF1">
    <property type="entry name" value="CYSTEINE DIOXYGENASE TYPE 1"/>
    <property type="match status" value="1"/>
</dbReference>
<feature type="binding site" evidence="6">
    <location>
        <position position="87"/>
    </location>
    <ligand>
        <name>Fe cation</name>
        <dbReference type="ChEBI" id="CHEBI:24875"/>
        <note>catalytic</note>
    </ligand>
</feature>